<dbReference type="EMBL" id="UINC01056472">
    <property type="protein sequence ID" value="SVB76543.1"/>
    <property type="molecule type" value="Genomic_DNA"/>
</dbReference>
<protein>
    <submittedName>
        <fullName evidence="2">Uncharacterized protein</fullName>
    </submittedName>
</protein>
<accession>A0A382GPM1</accession>
<proteinExistence type="predicted"/>
<reference evidence="2" key="1">
    <citation type="submission" date="2018-05" db="EMBL/GenBank/DDBJ databases">
        <authorList>
            <person name="Lanie J.A."/>
            <person name="Ng W.-L."/>
            <person name="Kazmierczak K.M."/>
            <person name="Andrzejewski T.M."/>
            <person name="Davidsen T.M."/>
            <person name="Wayne K.J."/>
            <person name="Tettelin H."/>
            <person name="Glass J.I."/>
            <person name="Rusch D."/>
            <person name="Podicherti R."/>
            <person name="Tsui H.-C.T."/>
            <person name="Winkler M.E."/>
        </authorList>
    </citation>
    <scope>NUCLEOTIDE SEQUENCE</scope>
</reference>
<sequence length="33" mass="3543">MAAAVPEVDIRTTGDKEDLARPRAKKAEDLSST</sequence>
<feature type="region of interest" description="Disordered" evidence="1">
    <location>
        <begin position="1"/>
        <end position="33"/>
    </location>
</feature>
<name>A0A382GPM1_9ZZZZ</name>
<evidence type="ECO:0000256" key="1">
    <source>
        <dbReference type="SAM" id="MobiDB-lite"/>
    </source>
</evidence>
<gene>
    <name evidence="2" type="ORF">METZ01_LOCUS229397</name>
</gene>
<feature type="compositionally biased region" description="Basic and acidic residues" evidence="1">
    <location>
        <begin position="8"/>
        <end position="33"/>
    </location>
</feature>
<dbReference type="AlphaFoldDB" id="A0A382GPM1"/>
<evidence type="ECO:0000313" key="2">
    <source>
        <dbReference type="EMBL" id="SVB76543.1"/>
    </source>
</evidence>
<organism evidence="2">
    <name type="scientific">marine metagenome</name>
    <dbReference type="NCBI Taxonomy" id="408172"/>
    <lineage>
        <taxon>unclassified sequences</taxon>
        <taxon>metagenomes</taxon>
        <taxon>ecological metagenomes</taxon>
    </lineage>
</organism>